<dbReference type="Gene3D" id="1.20.1160.11">
    <property type="entry name" value="Paired amphipathic helix"/>
    <property type="match status" value="1"/>
</dbReference>
<dbReference type="STRING" id="703135.A0A2A9NKZ7"/>
<sequence length="103" mass="11482">MNGNPKSPVSPTSNTTTRPIKVDDAMNYLDAVKYQFIEKPEVYNCFLNVMKDFKHGTIEASDVIKKVSRLFHGHPVLLEGFNQFLPAGHRIDPSTGAIQPPGR</sequence>
<dbReference type="Pfam" id="PF02671">
    <property type="entry name" value="PAH"/>
    <property type="match status" value="1"/>
</dbReference>
<organism evidence="5 6">
    <name type="scientific">Amanita thiersii Skay4041</name>
    <dbReference type="NCBI Taxonomy" id="703135"/>
    <lineage>
        <taxon>Eukaryota</taxon>
        <taxon>Fungi</taxon>
        <taxon>Dikarya</taxon>
        <taxon>Basidiomycota</taxon>
        <taxon>Agaricomycotina</taxon>
        <taxon>Agaricomycetes</taxon>
        <taxon>Agaricomycetidae</taxon>
        <taxon>Agaricales</taxon>
        <taxon>Pluteineae</taxon>
        <taxon>Amanitaceae</taxon>
        <taxon>Amanita</taxon>
    </lineage>
</organism>
<dbReference type="SUPFAM" id="SSF47762">
    <property type="entry name" value="PAH2 domain"/>
    <property type="match status" value="1"/>
</dbReference>
<dbReference type="EMBL" id="KZ302065">
    <property type="protein sequence ID" value="PFH48372.1"/>
    <property type="molecule type" value="Genomic_DNA"/>
</dbReference>
<dbReference type="PANTHER" id="PTHR12346:SF0">
    <property type="entry name" value="SIN3A, ISOFORM G"/>
    <property type="match status" value="1"/>
</dbReference>
<reference evidence="5 6" key="1">
    <citation type="submission" date="2014-02" db="EMBL/GenBank/DDBJ databases">
        <title>Transposable element dynamics among asymbiotic and ectomycorrhizal Amanita fungi.</title>
        <authorList>
            <consortium name="DOE Joint Genome Institute"/>
            <person name="Hess J."/>
            <person name="Skrede I."/>
            <person name="Wolfe B."/>
            <person name="LaButti K."/>
            <person name="Ohm R.A."/>
            <person name="Grigoriev I.V."/>
            <person name="Pringle A."/>
        </authorList>
    </citation>
    <scope>NUCLEOTIDE SEQUENCE [LARGE SCALE GENOMIC DNA]</scope>
    <source>
        <strain evidence="5 6">SKay4041</strain>
    </source>
</reference>
<dbReference type="GO" id="GO:0000118">
    <property type="term" value="C:histone deacetylase complex"/>
    <property type="evidence" value="ECO:0007669"/>
    <property type="project" value="TreeGrafter"/>
</dbReference>
<dbReference type="InterPro" id="IPR003822">
    <property type="entry name" value="PAH"/>
</dbReference>
<evidence type="ECO:0000256" key="3">
    <source>
        <dbReference type="ARBA" id="ARBA00023242"/>
    </source>
</evidence>
<proteinExistence type="predicted"/>
<dbReference type="PROSITE" id="PS51477">
    <property type="entry name" value="PAH"/>
    <property type="match status" value="1"/>
</dbReference>
<gene>
    <name evidence="5" type="ORF">AMATHDRAFT_150049</name>
</gene>
<evidence type="ECO:0000256" key="1">
    <source>
        <dbReference type="ARBA" id="ARBA00004123"/>
    </source>
</evidence>
<dbReference type="Proteomes" id="UP000242287">
    <property type="component" value="Unassembled WGS sequence"/>
</dbReference>
<evidence type="ECO:0008006" key="7">
    <source>
        <dbReference type="Google" id="ProtNLM"/>
    </source>
</evidence>
<dbReference type="GO" id="GO:0003714">
    <property type="term" value="F:transcription corepressor activity"/>
    <property type="evidence" value="ECO:0007669"/>
    <property type="project" value="InterPro"/>
</dbReference>
<keyword evidence="3 4" id="KW-0539">Nucleus</keyword>
<dbReference type="InterPro" id="IPR039774">
    <property type="entry name" value="Sin3-like"/>
</dbReference>
<evidence type="ECO:0000313" key="6">
    <source>
        <dbReference type="Proteomes" id="UP000242287"/>
    </source>
</evidence>
<name>A0A2A9NKZ7_9AGAR</name>
<evidence type="ECO:0000256" key="2">
    <source>
        <dbReference type="ARBA" id="ARBA00022491"/>
    </source>
</evidence>
<dbReference type="InterPro" id="IPR036600">
    <property type="entry name" value="PAH_sf"/>
</dbReference>
<evidence type="ECO:0000313" key="5">
    <source>
        <dbReference type="EMBL" id="PFH48372.1"/>
    </source>
</evidence>
<evidence type="ECO:0000256" key="4">
    <source>
        <dbReference type="PROSITE-ProRule" id="PRU00810"/>
    </source>
</evidence>
<comment type="subcellular location">
    <subcellularLocation>
        <location evidence="1 4">Nucleus</location>
    </subcellularLocation>
</comment>
<dbReference type="GO" id="GO:0000785">
    <property type="term" value="C:chromatin"/>
    <property type="evidence" value="ECO:0007669"/>
    <property type="project" value="TreeGrafter"/>
</dbReference>
<keyword evidence="6" id="KW-1185">Reference proteome</keyword>
<dbReference type="OrthoDB" id="10265969at2759"/>
<dbReference type="FunFam" id="1.20.1160.11:FF:000001">
    <property type="entry name" value="Paired amphipathic helix protein Sin3"/>
    <property type="match status" value="1"/>
</dbReference>
<accession>A0A2A9NKZ7</accession>
<dbReference type="AlphaFoldDB" id="A0A2A9NKZ7"/>
<protein>
    <recommendedName>
        <fullName evidence="7">Histone deacetylase interacting domain-containing protein</fullName>
    </recommendedName>
</protein>
<dbReference type="PANTHER" id="PTHR12346">
    <property type="entry name" value="SIN3B-RELATED"/>
    <property type="match status" value="1"/>
</dbReference>
<dbReference type="GO" id="GO:0000122">
    <property type="term" value="P:negative regulation of transcription by RNA polymerase II"/>
    <property type="evidence" value="ECO:0007669"/>
    <property type="project" value="TreeGrafter"/>
</dbReference>
<keyword evidence="2" id="KW-0678">Repressor</keyword>